<dbReference type="EMBL" id="JBHFEH010000031">
    <property type="protein sequence ID" value="KAL2051929.1"/>
    <property type="molecule type" value="Genomic_DNA"/>
</dbReference>
<dbReference type="Proteomes" id="UP001590951">
    <property type="component" value="Unassembled WGS sequence"/>
</dbReference>
<accession>A0ABR4B1Z7</accession>
<gene>
    <name evidence="2" type="ORF">ABVK25_007844</name>
</gene>
<reference evidence="2 3" key="1">
    <citation type="submission" date="2024-09" db="EMBL/GenBank/DDBJ databases">
        <title>Rethinking Asexuality: The Enigmatic Case of Functional Sexual Genes in Lepraria (Stereocaulaceae).</title>
        <authorList>
            <person name="Doellman M."/>
            <person name="Sun Y."/>
            <person name="Barcenas-Pena A."/>
            <person name="Lumbsch H.T."/>
            <person name="Grewe F."/>
        </authorList>
    </citation>
    <scope>NUCLEOTIDE SEQUENCE [LARGE SCALE GENOMIC DNA]</scope>
    <source>
        <strain evidence="2 3">Grewe 0041</strain>
    </source>
</reference>
<evidence type="ECO:0000313" key="3">
    <source>
        <dbReference type="Proteomes" id="UP001590951"/>
    </source>
</evidence>
<proteinExistence type="predicted"/>
<sequence>MRLCEPLGNQERSAKETISKLELISNIASDSSGFYKSLYHCKEQKSVFGHWKTVHQPTSLENNLKAALAEIAQLKETIQEKQIIIDGYEVSHDGEHECEGEDETEVEAEKARVGETSGMAENLREEPAVHKSTEVRTETADTDTEIIELKEKTNRLKKEMATLKDSKALHALNQELQAKVDILQESNQRASRNHERLLLHALKVKQDDLRDHRSKQAFQNILTVLREDEKAQDA</sequence>
<organism evidence="2 3">
    <name type="scientific">Lepraria finkii</name>
    <dbReference type="NCBI Taxonomy" id="1340010"/>
    <lineage>
        <taxon>Eukaryota</taxon>
        <taxon>Fungi</taxon>
        <taxon>Dikarya</taxon>
        <taxon>Ascomycota</taxon>
        <taxon>Pezizomycotina</taxon>
        <taxon>Lecanoromycetes</taxon>
        <taxon>OSLEUM clade</taxon>
        <taxon>Lecanoromycetidae</taxon>
        <taxon>Lecanorales</taxon>
        <taxon>Lecanorineae</taxon>
        <taxon>Stereocaulaceae</taxon>
        <taxon>Lepraria</taxon>
    </lineage>
</organism>
<feature type="coiled-coil region" evidence="1">
    <location>
        <begin position="146"/>
        <end position="193"/>
    </location>
</feature>
<keyword evidence="3" id="KW-1185">Reference proteome</keyword>
<keyword evidence="1" id="KW-0175">Coiled coil</keyword>
<evidence type="ECO:0000313" key="2">
    <source>
        <dbReference type="EMBL" id="KAL2051929.1"/>
    </source>
</evidence>
<evidence type="ECO:0000256" key="1">
    <source>
        <dbReference type="SAM" id="Coils"/>
    </source>
</evidence>
<comment type="caution">
    <text evidence="2">The sequence shown here is derived from an EMBL/GenBank/DDBJ whole genome shotgun (WGS) entry which is preliminary data.</text>
</comment>
<name>A0ABR4B1Z7_9LECA</name>
<protein>
    <submittedName>
        <fullName evidence="2">Uncharacterized protein</fullName>
    </submittedName>
</protein>